<protein>
    <submittedName>
        <fullName evidence="2">Uncharacterized protein</fullName>
    </submittedName>
</protein>
<keyword evidence="1" id="KW-0175">Coiled coil</keyword>
<reference evidence="2" key="2">
    <citation type="submission" date="2021-09" db="EMBL/GenBank/DDBJ databases">
        <authorList>
            <person name="Jia N."/>
            <person name="Wang J."/>
            <person name="Shi W."/>
            <person name="Du L."/>
            <person name="Sun Y."/>
            <person name="Zhan W."/>
            <person name="Jiang J."/>
            <person name="Wang Q."/>
            <person name="Zhang B."/>
            <person name="Ji P."/>
            <person name="Sakyi L.B."/>
            <person name="Cui X."/>
            <person name="Yuan T."/>
            <person name="Jiang B."/>
            <person name="Yang W."/>
            <person name="Lam T.T.-Y."/>
            <person name="Chang Q."/>
            <person name="Ding S."/>
            <person name="Wang X."/>
            <person name="Zhu J."/>
            <person name="Ruan X."/>
            <person name="Zhao L."/>
            <person name="Wei J."/>
            <person name="Que T."/>
            <person name="Du C."/>
            <person name="Cheng J."/>
            <person name="Dai P."/>
            <person name="Han X."/>
            <person name="Huang E."/>
            <person name="Gao Y."/>
            <person name="Liu J."/>
            <person name="Shao H."/>
            <person name="Ye R."/>
            <person name="Li L."/>
            <person name="Wei W."/>
            <person name="Wang X."/>
            <person name="Wang C."/>
            <person name="Huo Q."/>
            <person name="Li W."/>
            <person name="Guo W."/>
            <person name="Chen H."/>
            <person name="Chen S."/>
            <person name="Zhou L."/>
            <person name="Zhou L."/>
            <person name="Ni X."/>
            <person name="Tian J."/>
            <person name="Zhou Y."/>
            <person name="Sheng Y."/>
            <person name="Liu T."/>
            <person name="Pan Y."/>
            <person name="Xia L."/>
            <person name="Li J."/>
            <person name="Zhao F."/>
            <person name="Cao W."/>
        </authorList>
    </citation>
    <scope>NUCLEOTIDE SEQUENCE</scope>
    <source>
        <strain evidence="2">Rmic-2018</strain>
        <tissue evidence="2">Larvae</tissue>
    </source>
</reference>
<dbReference type="VEuPathDB" id="VectorBase:LOC119187391"/>
<reference evidence="2" key="1">
    <citation type="journal article" date="2020" name="Cell">
        <title>Large-Scale Comparative Analyses of Tick Genomes Elucidate Their Genetic Diversity and Vector Capacities.</title>
        <authorList>
            <consortium name="Tick Genome and Microbiome Consortium (TIGMIC)"/>
            <person name="Jia N."/>
            <person name="Wang J."/>
            <person name="Shi W."/>
            <person name="Du L."/>
            <person name="Sun Y."/>
            <person name="Zhan W."/>
            <person name="Jiang J.F."/>
            <person name="Wang Q."/>
            <person name="Zhang B."/>
            <person name="Ji P."/>
            <person name="Bell-Sakyi L."/>
            <person name="Cui X.M."/>
            <person name="Yuan T.T."/>
            <person name="Jiang B.G."/>
            <person name="Yang W.F."/>
            <person name="Lam T.T."/>
            <person name="Chang Q.C."/>
            <person name="Ding S.J."/>
            <person name="Wang X.J."/>
            <person name="Zhu J.G."/>
            <person name="Ruan X.D."/>
            <person name="Zhao L."/>
            <person name="Wei J.T."/>
            <person name="Ye R.Z."/>
            <person name="Que T.C."/>
            <person name="Du C.H."/>
            <person name="Zhou Y.H."/>
            <person name="Cheng J.X."/>
            <person name="Dai P.F."/>
            <person name="Guo W.B."/>
            <person name="Han X.H."/>
            <person name="Huang E.J."/>
            <person name="Li L.F."/>
            <person name="Wei W."/>
            <person name="Gao Y.C."/>
            <person name="Liu J.Z."/>
            <person name="Shao H.Z."/>
            <person name="Wang X."/>
            <person name="Wang C.C."/>
            <person name="Yang T.C."/>
            <person name="Huo Q.B."/>
            <person name="Li W."/>
            <person name="Chen H.Y."/>
            <person name="Chen S.E."/>
            <person name="Zhou L.G."/>
            <person name="Ni X.B."/>
            <person name="Tian J.H."/>
            <person name="Sheng Y."/>
            <person name="Liu T."/>
            <person name="Pan Y.S."/>
            <person name="Xia L.Y."/>
            <person name="Li J."/>
            <person name="Zhao F."/>
            <person name="Cao W.C."/>
        </authorList>
    </citation>
    <scope>NUCLEOTIDE SEQUENCE</scope>
    <source>
        <strain evidence="2">Rmic-2018</strain>
    </source>
</reference>
<dbReference type="EMBL" id="JABSTU010000010">
    <property type="protein sequence ID" value="KAH8020094.1"/>
    <property type="molecule type" value="Genomic_DNA"/>
</dbReference>
<dbReference type="AlphaFoldDB" id="A0A9J6DE00"/>
<name>A0A9J6DE00_RHIMP</name>
<accession>A0A9J6DE00</accession>
<gene>
    <name evidence="2" type="ORF">HPB51_024456</name>
</gene>
<evidence type="ECO:0000256" key="1">
    <source>
        <dbReference type="SAM" id="Coils"/>
    </source>
</evidence>
<evidence type="ECO:0000313" key="3">
    <source>
        <dbReference type="Proteomes" id="UP000821866"/>
    </source>
</evidence>
<keyword evidence="3" id="KW-1185">Reference proteome</keyword>
<organism evidence="2 3">
    <name type="scientific">Rhipicephalus microplus</name>
    <name type="common">Cattle tick</name>
    <name type="synonym">Boophilus microplus</name>
    <dbReference type="NCBI Taxonomy" id="6941"/>
    <lineage>
        <taxon>Eukaryota</taxon>
        <taxon>Metazoa</taxon>
        <taxon>Ecdysozoa</taxon>
        <taxon>Arthropoda</taxon>
        <taxon>Chelicerata</taxon>
        <taxon>Arachnida</taxon>
        <taxon>Acari</taxon>
        <taxon>Parasitiformes</taxon>
        <taxon>Ixodida</taxon>
        <taxon>Ixodoidea</taxon>
        <taxon>Ixodidae</taxon>
        <taxon>Rhipicephalinae</taxon>
        <taxon>Rhipicephalus</taxon>
        <taxon>Boophilus</taxon>
    </lineage>
</organism>
<dbReference type="Proteomes" id="UP000821866">
    <property type="component" value="Chromosome 8"/>
</dbReference>
<proteinExistence type="predicted"/>
<sequence length="268" mass="29805">MRVDGPVGESTEVVGEGTVVGEELALLTSVAMGEATRRPLRSSVLCELCEKHFHPSDFVTSTSYTKMVAGKVIEVPLKLRRLRPGTVLSIFPDCATYLSQHKSATREYPEAKREAEALQDALQESLITHQEEEKSNAISSFEGLLCLTNKLLVGYFWSKAIVKGSVWFLNFVPQDAPVVRCAVAVCADLCLKVYFGETRIEKVGTVVFPVSILDNWVFPCSQNDEASVDLVLRFILAHLEELSSLEFPYDSKRQLQWPFGATASRRTI</sequence>
<comment type="caution">
    <text evidence="2">The sequence shown here is derived from an EMBL/GenBank/DDBJ whole genome shotgun (WGS) entry which is preliminary data.</text>
</comment>
<evidence type="ECO:0000313" key="2">
    <source>
        <dbReference type="EMBL" id="KAH8020094.1"/>
    </source>
</evidence>
<feature type="coiled-coil region" evidence="1">
    <location>
        <begin position="101"/>
        <end position="132"/>
    </location>
</feature>